<evidence type="ECO:0000313" key="2">
    <source>
        <dbReference type="WBParaSite" id="snap_masked-unitig_39909-processed-gene-0.0-mRNA-1"/>
    </source>
</evidence>
<dbReference type="WBParaSite" id="snap_masked-unitig_39909-processed-gene-0.0-mRNA-1">
    <property type="protein sequence ID" value="snap_masked-unitig_39909-processed-gene-0.0-mRNA-1"/>
    <property type="gene ID" value="snap_masked-unitig_39909-processed-gene-0.0"/>
</dbReference>
<proteinExistence type="predicted"/>
<keyword evidence="1" id="KW-1185">Reference proteome</keyword>
<dbReference type="AlphaFoldDB" id="A0A1I8JRC5"/>
<reference evidence="2" key="1">
    <citation type="submission" date="2016-11" db="UniProtKB">
        <authorList>
            <consortium name="WormBaseParasite"/>
        </authorList>
    </citation>
    <scope>IDENTIFICATION</scope>
</reference>
<evidence type="ECO:0000313" key="1">
    <source>
        <dbReference type="Proteomes" id="UP000095280"/>
    </source>
</evidence>
<dbReference type="Proteomes" id="UP000095280">
    <property type="component" value="Unplaced"/>
</dbReference>
<name>A0A1I8JRC5_9PLAT</name>
<protein>
    <submittedName>
        <fullName evidence="2">Uncharacterized protein</fullName>
    </submittedName>
</protein>
<organism evidence="1 2">
    <name type="scientific">Macrostomum lignano</name>
    <dbReference type="NCBI Taxonomy" id="282301"/>
    <lineage>
        <taxon>Eukaryota</taxon>
        <taxon>Metazoa</taxon>
        <taxon>Spiralia</taxon>
        <taxon>Lophotrochozoa</taxon>
        <taxon>Platyhelminthes</taxon>
        <taxon>Rhabditophora</taxon>
        <taxon>Macrostomorpha</taxon>
        <taxon>Macrostomida</taxon>
        <taxon>Macrostomidae</taxon>
        <taxon>Macrostomum</taxon>
    </lineage>
</organism>
<accession>A0A1I8JRC5</accession>
<sequence>MVSFISRCSRPFLRQRSTWCTVETFDANGFSYVIHLQRAPNSRCAKVFAKTRFWVSLPLSSSYPLPGKVLAMAGEVREEIHQGHDPKRRRRRDEKVQEYQRAASSGRMGLAASANVAFYSQLKGQINFACHNQGTRECES</sequence>